<organism evidence="2 3">
    <name type="scientific">Kutzneria buriramensis</name>
    <dbReference type="NCBI Taxonomy" id="1045776"/>
    <lineage>
        <taxon>Bacteria</taxon>
        <taxon>Bacillati</taxon>
        <taxon>Actinomycetota</taxon>
        <taxon>Actinomycetes</taxon>
        <taxon>Pseudonocardiales</taxon>
        <taxon>Pseudonocardiaceae</taxon>
        <taxon>Kutzneria</taxon>
    </lineage>
</organism>
<dbReference type="EMBL" id="QUNO01000005">
    <property type="protein sequence ID" value="REH48158.1"/>
    <property type="molecule type" value="Genomic_DNA"/>
</dbReference>
<accession>A0A3E0HNZ8</accession>
<keyword evidence="1" id="KW-1133">Transmembrane helix</keyword>
<proteinExistence type="predicted"/>
<keyword evidence="3" id="KW-1185">Reference proteome</keyword>
<gene>
    <name evidence="2" type="ORF">BCF44_10516</name>
</gene>
<feature type="transmembrane region" description="Helical" evidence="1">
    <location>
        <begin position="184"/>
        <end position="202"/>
    </location>
</feature>
<dbReference type="Proteomes" id="UP000256269">
    <property type="component" value="Unassembled WGS sequence"/>
</dbReference>
<reference evidence="2 3" key="1">
    <citation type="submission" date="2018-08" db="EMBL/GenBank/DDBJ databases">
        <title>Genomic Encyclopedia of Archaeal and Bacterial Type Strains, Phase II (KMG-II): from individual species to whole genera.</title>
        <authorList>
            <person name="Goeker M."/>
        </authorList>
    </citation>
    <scope>NUCLEOTIDE SEQUENCE [LARGE SCALE GENOMIC DNA]</scope>
    <source>
        <strain evidence="2 3">DSM 45791</strain>
    </source>
</reference>
<sequence length="225" mass="24685">MTTTTQTRTGADPRLAIIVNLLVNVAAPLGLFYGLRAAGVDQWLALVLGAIPPTAHAIYTVVVRRKIDALALFTLTILCLSVATSFIVGSPRFLLAKDGWMTAVAGLWILATLRRTPFLLQAVLSLTKGEVHERAQANWTASPTFRRVMRVATVWWGAVLVGDALVRVVLAYTLPVDQVPLISTLQYIVVYLALEIGTRVYMLRRKIGDRVLAEGGLPLTRRKQK</sequence>
<feature type="transmembrane region" description="Helical" evidence="1">
    <location>
        <begin position="42"/>
        <end position="62"/>
    </location>
</feature>
<dbReference type="NCBIfam" id="NF041646">
    <property type="entry name" value="VC0807_fam"/>
    <property type="match status" value="1"/>
</dbReference>
<feature type="transmembrane region" description="Helical" evidence="1">
    <location>
        <begin position="154"/>
        <end position="172"/>
    </location>
</feature>
<evidence type="ECO:0000313" key="2">
    <source>
        <dbReference type="EMBL" id="REH48158.1"/>
    </source>
</evidence>
<dbReference type="AlphaFoldDB" id="A0A3E0HNZ8"/>
<protein>
    <recommendedName>
        <fullName evidence="4">Intracellular septation protein A</fullName>
    </recommendedName>
</protein>
<evidence type="ECO:0000313" key="3">
    <source>
        <dbReference type="Proteomes" id="UP000256269"/>
    </source>
</evidence>
<name>A0A3E0HNZ8_9PSEU</name>
<keyword evidence="1" id="KW-0812">Transmembrane</keyword>
<dbReference type="OrthoDB" id="3781030at2"/>
<comment type="caution">
    <text evidence="2">The sequence shown here is derived from an EMBL/GenBank/DDBJ whole genome shotgun (WGS) entry which is preliminary data.</text>
</comment>
<dbReference type="RefSeq" id="WP_116174975.1">
    <property type="nucleotide sequence ID" value="NZ_CP144375.1"/>
</dbReference>
<keyword evidence="1" id="KW-0472">Membrane</keyword>
<feature type="transmembrane region" description="Helical" evidence="1">
    <location>
        <begin position="15"/>
        <end position="36"/>
    </location>
</feature>
<evidence type="ECO:0008006" key="4">
    <source>
        <dbReference type="Google" id="ProtNLM"/>
    </source>
</evidence>
<feature type="transmembrane region" description="Helical" evidence="1">
    <location>
        <begin position="69"/>
        <end position="88"/>
    </location>
</feature>
<evidence type="ECO:0000256" key="1">
    <source>
        <dbReference type="SAM" id="Phobius"/>
    </source>
</evidence>